<accession>B3NJI7</accession>
<feature type="chain" id="PRO_5006455367" description="Protein sleepless" evidence="2">
    <location>
        <begin position="29"/>
        <end position="163"/>
    </location>
</feature>
<dbReference type="Proteomes" id="UP000008711">
    <property type="component" value="Unassembled WGS sequence"/>
</dbReference>
<dbReference type="HOGENOM" id="CLU_138774_0_0_1"/>
<dbReference type="PANTHER" id="PTHR16983">
    <property type="entry name" value="UPAR/LY6 DOMAIN-CONTAINING PROTEIN"/>
    <property type="match status" value="1"/>
</dbReference>
<dbReference type="PANTHER" id="PTHR16983:SF10">
    <property type="entry name" value="PROTEIN QUIVER"/>
    <property type="match status" value="1"/>
</dbReference>
<gene>
    <name evidence="3" type="primary">Dere\GG21960</name>
    <name evidence="3" type="synonym">dere_GLEANR_6728</name>
    <name evidence="3" type="synonym">GG21960</name>
    <name evidence="3" type="ORF">Dere_GG21960</name>
</gene>
<dbReference type="EMBL" id="CH954179">
    <property type="protein sequence ID" value="EDV55195.2"/>
    <property type="molecule type" value="Genomic_DNA"/>
</dbReference>
<dbReference type="eggNOG" id="ENOG502SCSK">
    <property type="taxonomic scope" value="Eukaryota"/>
</dbReference>
<reference evidence="3 4" key="1">
    <citation type="journal article" date="2007" name="Nature">
        <title>Evolution of genes and genomes on the Drosophila phylogeny.</title>
        <authorList>
            <consortium name="Drosophila 12 Genomes Consortium"/>
            <person name="Clark A.G."/>
            <person name="Eisen M.B."/>
            <person name="Smith D.R."/>
            <person name="Bergman C.M."/>
            <person name="Oliver B."/>
            <person name="Markow T.A."/>
            <person name="Kaufman T.C."/>
            <person name="Kellis M."/>
            <person name="Gelbart W."/>
            <person name="Iyer V.N."/>
            <person name="Pollard D.A."/>
            <person name="Sackton T.B."/>
            <person name="Larracuente A.M."/>
            <person name="Singh N.D."/>
            <person name="Abad J.P."/>
            <person name="Abt D.N."/>
            <person name="Adryan B."/>
            <person name="Aguade M."/>
            <person name="Akashi H."/>
            <person name="Anderson W.W."/>
            <person name="Aquadro C.F."/>
            <person name="Ardell D.H."/>
            <person name="Arguello R."/>
            <person name="Artieri C.G."/>
            <person name="Barbash D.A."/>
            <person name="Barker D."/>
            <person name="Barsanti P."/>
            <person name="Batterham P."/>
            <person name="Batzoglou S."/>
            <person name="Begun D."/>
            <person name="Bhutkar A."/>
            <person name="Blanco E."/>
            <person name="Bosak S.A."/>
            <person name="Bradley R.K."/>
            <person name="Brand A.D."/>
            <person name="Brent M.R."/>
            <person name="Brooks A.N."/>
            <person name="Brown R.H."/>
            <person name="Butlin R.K."/>
            <person name="Caggese C."/>
            <person name="Calvi B.R."/>
            <person name="Bernardo de Carvalho A."/>
            <person name="Caspi A."/>
            <person name="Castrezana S."/>
            <person name="Celniker S.E."/>
            <person name="Chang J.L."/>
            <person name="Chapple C."/>
            <person name="Chatterji S."/>
            <person name="Chinwalla A."/>
            <person name="Civetta A."/>
            <person name="Clifton S.W."/>
            <person name="Comeron J.M."/>
            <person name="Costello J.C."/>
            <person name="Coyne J.A."/>
            <person name="Daub J."/>
            <person name="David R.G."/>
            <person name="Delcher A.L."/>
            <person name="Delehaunty K."/>
            <person name="Do C.B."/>
            <person name="Ebling H."/>
            <person name="Edwards K."/>
            <person name="Eickbush T."/>
            <person name="Evans J.D."/>
            <person name="Filipski A."/>
            <person name="Findeiss S."/>
            <person name="Freyhult E."/>
            <person name="Fulton L."/>
            <person name="Fulton R."/>
            <person name="Garcia A.C."/>
            <person name="Gardiner A."/>
            <person name="Garfield D.A."/>
            <person name="Garvin B.E."/>
            <person name="Gibson G."/>
            <person name="Gilbert D."/>
            <person name="Gnerre S."/>
            <person name="Godfrey J."/>
            <person name="Good R."/>
            <person name="Gotea V."/>
            <person name="Gravely B."/>
            <person name="Greenberg A.J."/>
            <person name="Griffiths-Jones S."/>
            <person name="Gross S."/>
            <person name="Guigo R."/>
            <person name="Gustafson E.A."/>
            <person name="Haerty W."/>
            <person name="Hahn M.W."/>
            <person name="Halligan D.L."/>
            <person name="Halpern A.L."/>
            <person name="Halter G.M."/>
            <person name="Han M.V."/>
            <person name="Heger A."/>
            <person name="Hillier L."/>
            <person name="Hinrichs A.S."/>
            <person name="Holmes I."/>
            <person name="Hoskins R.A."/>
            <person name="Hubisz M.J."/>
            <person name="Hultmark D."/>
            <person name="Huntley M.A."/>
            <person name="Jaffe D.B."/>
            <person name="Jagadeeshan S."/>
            <person name="Jeck W.R."/>
            <person name="Johnson J."/>
            <person name="Jones C.D."/>
            <person name="Jordan W.C."/>
            <person name="Karpen G.H."/>
            <person name="Kataoka E."/>
            <person name="Keightley P.D."/>
            <person name="Kheradpour P."/>
            <person name="Kirkness E.F."/>
            <person name="Koerich L.B."/>
            <person name="Kristiansen K."/>
            <person name="Kudrna D."/>
            <person name="Kulathinal R.J."/>
            <person name="Kumar S."/>
            <person name="Kwok R."/>
            <person name="Lander E."/>
            <person name="Langley C.H."/>
            <person name="Lapoint R."/>
            <person name="Lazzaro B.P."/>
            <person name="Lee S.J."/>
            <person name="Levesque L."/>
            <person name="Li R."/>
            <person name="Lin C.F."/>
            <person name="Lin M.F."/>
            <person name="Lindblad-Toh K."/>
            <person name="Llopart A."/>
            <person name="Long M."/>
            <person name="Low L."/>
            <person name="Lozovsky E."/>
            <person name="Lu J."/>
            <person name="Luo M."/>
            <person name="Machado C.A."/>
            <person name="Makalowski W."/>
            <person name="Marzo M."/>
            <person name="Matsuda M."/>
            <person name="Matzkin L."/>
            <person name="McAllister B."/>
            <person name="McBride C.S."/>
            <person name="McKernan B."/>
            <person name="McKernan K."/>
            <person name="Mendez-Lago M."/>
            <person name="Minx P."/>
            <person name="Mollenhauer M.U."/>
            <person name="Montooth K."/>
            <person name="Mount S.M."/>
            <person name="Mu X."/>
            <person name="Myers E."/>
            <person name="Negre B."/>
            <person name="Newfeld S."/>
            <person name="Nielsen R."/>
            <person name="Noor M.A."/>
            <person name="O'Grady P."/>
            <person name="Pachter L."/>
            <person name="Papaceit M."/>
            <person name="Parisi M.J."/>
            <person name="Parisi M."/>
            <person name="Parts L."/>
            <person name="Pedersen J.S."/>
            <person name="Pesole G."/>
            <person name="Phillippy A.M."/>
            <person name="Ponting C.P."/>
            <person name="Pop M."/>
            <person name="Porcelli D."/>
            <person name="Powell J.R."/>
            <person name="Prohaska S."/>
            <person name="Pruitt K."/>
            <person name="Puig M."/>
            <person name="Quesneville H."/>
            <person name="Ram K.R."/>
            <person name="Rand D."/>
            <person name="Rasmussen M.D."/>
            <person name="Reed L.K."/>
            <person name="Reenan R."/>
            <person name="Reily A."/>
            <person name="Remington K.A."/>
            <person name="Rieger T.T."/>
            <person name="Ritchie M.G."/>
            <person name="Robin C."/>
            <person name="Rogers Y.H."/>
            <person name="Rohde C."/>
            <person name="Rozas J."/>
            <person name="Rubenfield M.J."/>
            <person name="Ruiz A."/>
            <person name="Russo S."/>
            <person name="Salzberg S.L."/>
            <person name="Sanchez-Gracia A."/>
            <person name="Saranga D.J."/>
            <person name="Sato H."/>
            <person name="Schaeffer S.W."/>
            <person name="Schatz M.C."/>
            <person name="Schlenke T."/>
            <person name="Schwartz R."/>
            <person name="Segarra C."/>
            <person name="Singh R.S."/>
            <person name="Sirot L."/>
            <person name="Sirota M."/>
            <person name="Sisneros N.B."/>
            <person name="Smith C.D."/>
            <person name="Smith T.F."/>
            <person name="Spieth J."/>
            <person name="Stage D.E."/>
            <person name="Stark A."/>
            <person name="Stephan W."/>
            <person name="Strausberg R.L."/>
            <person name="Strempel S."/>
            <person name="Sturgill D."/>
            <person name="Sutton G."/>
            <person name="Sutton G.G."/>
            <person name="Tao W."/>
            <person name="Teichmann S."/>
            <person name="Tobari Y.N."/>
            <person name="Tomimura Y."/>
            <person name="Tsolas J.M."/>
            <person name="Valente V.L."/>
            <person name="Venter E."/>
            <person name="Venter J.C."/>
            <person name="Vicario S."/>
            <person name="Vieira F.G."/>
            <person name="Vilella A.J."/>
            <person name="Villasante A."/>
            <person name="Walenz B."/>
            <person name="Wang J."/>
            <person name="Wasserman M."/>
            <person name="Watts T."/>
            <person name="Wilson D."/>
            <person name="Wilson R.K."/>
            <person name="Wing R.A."/>
            <person name="Wolfner M.F."/>
            <person name="Wong A."/>
            <person name="Wong G.K."/>
            <person name="Wu C.I."/>
            <person name="Wu G."/>
            <person name="Yamamoto D."/>
            <person name="Yang H.P."/>
            <person name="Yang S.P."/>
            <person name="Yorke J.A."/>
            <person name="Yoshida K."/>
            <person name="Zdobnov E."/>
            <person name="Zhang P."/>
            <person name="Zhang Y."/>
            <person name="Zimin A.V."/>
            <person name="Baldwin J."/>
            <person name="Abdouelleil A."/>
            <person name="Abdulkadir J."/>
            <person name="Abebe A."/>
            <person name="Abera B."/>
            <person name="Abreu J."/>
            <person name="Acer S.C."/>
            <person name="Aftuck L."/>
            <person name="Alexander A."/>
            <person name="An P."/>
            <person name="Anderson E."/>
            <person name="Anderson S."/>
            <person name="Arachi H."/>
            <person name="Azer M."/>
            <person name="Bachantsang P."/>
            <person name="Barry A."/>
            <person name="Bayul T."/>
            <person name="Berlin A."/>
            <person name="Bessette D."/>
            <person name="Bloom T."/>
            <person name="Blye J."/>
            <person name="Boguslavskiy L."/>
            <person name="Bonnet C."/>
            <person name="Boukhgalter B."/>
            <person name="Bourzgui I."/>
            <person name="Brown A."/>
            <person name="Cahill P."/>
            <person name="Channer S."/>
            <person name="Cheshatsang Y."/>
            <person name="Chuda L."/>
            <person name="Citroen M."/>
            <person name="Collymore A."/>
            <person name="Cooke P."/>
            <person name="Costello M."/>
            <person name="D'Aco K."/>
            <person name="Daza R."/>
            <person name="De Haan G."/>
            <person name="DeGray S."/>
            <person name="DeMaso C."/>
            <person name="Dhargay N."/>
            <person name="Dooley K."/>
            <person name="Dooley E."/>
            <person name="Doricent M."/>
            <person name="Dorje P."/>
            <person name="Dorjee K."/>
            <person name="Dupes A."/>
            <person name="Elong R."/>
            <person name="Falk J."/>
            <person name="Farina A."/>
            <person name="Faro S."/>
            <person name="Ferguson D."/>
            <person name="Fisher S."/>
            <person name="Foley C.D."/>
            <person name="Franke A."/>
            <person name="Friedrich D."/>
            <person name="Gadbois L."/>
            <person name="Gearin G."/>
            <person name="Gearin C.R."/>
            <person name="Giannoukos G."/>
            <person name="Goode T."/>
            <person name="Graham J."/>
            <person name="Grandbois E."/>
            <person name="Grewal S."/>
            <person name="Gyaltsen K."/>
            <person name="Hafez N."/>
            <person name="Hagos B."/>
            <person name="Hall J."/>
            <person name="Henson C."/>
            <person name="Hollinger A."/>
            <person name="Honan T."/>
            <person name="Huard M.D."/>
            <person name="Hughes L."/>
            <person name="Hurhula B."/>
            <person name="Husby M.E."/>
            <person name="Kamat A."/>
            <person name="Kanga B."/>
            <person name="Kashin S."/>
            <person name="Khazanovich D."/>
            <person name="Kisner P."/>
            <person name="Lance K."/>
            <person name="Lara M."/>
            <person name="Lee W."/>
            <person name="Lennon N."/>
            <person name="Letendre F."/>
            <person name="LeVine R."/>
            <person name="Lipovsky A."/>
            <person name="Liu X."/>
            <person name="Liu J."/>
            <person name="Liu S."/>
            <person name="Lokyitsang T."/>
            <person name="Lokyitsang Y."/>
            <person name="Lubonja R."/>
            <person name="Lui A."/>
            <person name="MacDonald P."/>
            <person name="Magnisalis V."/>
            <person name="Maru K."/>
            <person name="Matthews C."/>
            <person name="McCusker W."/>
            <person name="McDonough S."/>
            <person name="Mehta T."/>
            <person name="Meldrim J."/>
            <person name="Meneus L."/>
            <person name="Mihai O."/>
            <person name="Mihalev A."/>
            <person name="Mihova T."/>
            <person name="Mittelman R."/>
            <person name="Mlenga V."/>
            <person name="Montmayeur A."/>
            <person name="Mulrain L."/>
            <person name="Navidi A."/>
            <person name="Naylor J."/>
            <person name="Negash T."/>
            <person name="Nguyen T."/>
            <person name="Nguyen N."/>
            <person name="Nicol R."/>
            <person name="Norbu C."/>
            <person name="Norbu N."/>
            <person name="Novod N."/>
            <person name="O'Neill B."/>
            <person name="Osman S."/>
            <person name="Markiewicz E."/>
            <person name="Oyono O.L."/>
            <person name="Patti C."/>
            <person name="Phunkhang P."/>
            <person name="Pierre F."/>
            <person name="Priest M."/>
            <person name="Raghuraman S."/>
            <person name="Rege F."/>
            <person name="Reyes R."/>
            <person name="Rise C."/>
            <person name="Rogov P."/>
            <person name="Ross K."/>
            <person name="Ryan E."/>
            <person name="Settipalli S."/>
            <person name="Shea T."/>
            <person name="Sherpa N."/>
            <person name="Shi L."/>
            <person name="Shih D."/>
            <person name="Sparrow T."/>
            <person name="Spaulding J."/>
            <person name="Stalker J."/>
            <person name="Stange-Thomann N."/>
            <person name="Stavropoulos S."/>
            <person name="Stone C."/>
            <person name="Strader C."/>
            <person name="Tesfaye S."/>
            <person name="Thomson T."/>
            <person name="Thoulutsang Y."/>
            <person name="Thoulutsang D."/>
            <person name="Topham K."/>
            <person name="Topping I."/>
            <person name="Tsamla T."/>
            <person name="Vassiliev H."/>
            <person name="Vo A."/>
            <person name="Wangchuk T."/>
            <person name="Wangdi T."/>
            <person name="Weiand M."/>
            <person name="Wilkinson J."/>
            <person name="Wilson A."/>
            <person name="Yadav S."/>
            <person name="Young G."/>
            <person name="Yu Q."/>
            <person name="Zembek L."/>
            <person name="Zhong D."/>
            <person name="Zimmer A."/>
            <person name="Zwirko Z."/>
            <person name="Jaffe D.B."/>
            <person name="Alvarez P."/>
            <person name="Brockman W."/>
            <person name="Butler J."/>
            <person name="Chin C."/>
            <person name="Gnerre S."/>
            <person name="Grabherr M."/>
            <person name="Kleber M."/>
            <person name="Mauceli E."/>
            <person name="MacCallum I."/>
        </authorList>
    </citation>
    <scope>NUCLEOTIDE SEQUENCE [LARGE SCALE GENOMIC DNA]</scope>
    <source>
        <strain evidence="3 4">TSC#14021-0224.01</strain>
    </source>
</reference>
<evidence type="ECO:0000256" key="2">
    <source>
        <dbReference type="SAM" id="SignalP"/>
    </source>
</evidence>
<evidence type="ECO:0008006" key="5">
    <source>
        <dbReference type="Google" id="ProtNLM"/>
    </source>
</evidence>
<sequence length="163" mass="18126">MNLPRGLSKSLLFTVLGVALMSAAFSNALDCYVCTYLDGYSDDSCLKNASAVTVLNCTKKYCVTVRVEMRRNSSKVMSFQRDCREKPLMRYGNKPDETFRTYFTSCQQDRCNGHDGRIRNSTNGGWGSAIHNAIIPGKSSGQEVLLSPCLPILWSIMALCQFP</sequence>
<reference evidence="3 4" key="2">
    <citation type="journal article" date="2008" name="Bioinformatics">
        <title>Assembly reconciliation.</title>
        <authorList>
            <person name="Zimin A.V."/>
            <person name="Smith D.R."/>
            <person name="Sutton G."/>
            <person name="Yorke J.A."/>
        </authorList>
    </citation>
    <scope>NUCLEOTIDE SEQUENCE [LARGE SCALE GENOMIC DNA]</scope>
    <source>
        <strain evidence="3 4">TSC#14021-0224.01</strain>
    </source>
</reference>
<dbReference type="SUPFAM" id="SSF57302">
    <property type="entry name" value="Snake toxin-like"/>
    <property type="match status" value="1"/>
</dbReference>
<dbReference type="AlphaFoldDB" id="B3NJI7"/>
<dbReference type="OrthoDB" id="6331233at2759"/>
<name>B3NJI7_DROER</name>
<keyword evidence="1 2" id="KW-0732">Signal</keyword>
<keyword evidence="4" id="KW-1185">Reference proteome</keyword>
<dbReference type="InterPro" id="IPR051110">
    <property type="entry name" value="Ly-6/neurotoxin-like_GPI-ap"/>
</dbReference>
<feature type="signal peptide" evidence="2">
    <location>
        <begin position="1"/>
        <end position="28"/>
    </location>
</feature>
<dbReference type="KEGG" id="der:6547335"/>
<evidence type="ECO:0000256" key="1">
    <source>
        <dbReference type="ARBA" id="ARBA00022729"/>
    </source>
</evidence>
<organism evidence="3 4">
    <name type="scientific">Drosophila erecta</name>
    <name type="common">Fruit fly</name>
    <dbReference type="NCBI Taxonomy" id="7220"/>
    <lineage>
        <taxon>Eukaryota</taxon>
        <taxon>Metazoa</taxon>
        <taxon>Ecdysozoa</taxon>
        <taxon>Arthropoda</taxon>
        <taxon>Hexapoda</taxon>
        <taxon>Insecta</taxon>
        <taxon>Pterygota</taxon>
        <taxon>Neoptera</taxon>
        <taxon>Endopterygota</taxon>
        <taxon>Diptera</taxon>
        <taxon>Brachycera</taxon>
        <taxon>Muscomorpha</taxon>
        <taxon>Ephydroidea</taxon>
        <taxon>Drosophilidae</taxon>
        <taxon>Drosophila</taxon>
        <taxon>Sophophora</taxon>
    </lineage>
</organism>
<evidence type="ECO:0000313" key="3">
    <source>
        <dbReference type="EMBL" id="EDV55195.2"/>
    </source>
</evidence>
<protein>
    <recommendedName>
        <fullName evidence="5">Protein sleepless</fullName>
    </recommendedName>
</protein>
<evidence type="ECO:0000313" key="4">
    <source>
        <dbReference type="Proteomes" id="UP000008711"/>
    </source>
</evidence>
<proteinExistence type="predicted"/>
<dbReference type="InterPro" id="IPR045860">
    <property type="entry name" value="Snake_toxin-like_sf"/>
</dbReference>